<feature type="domain" description="Reverse transcriptase" evidence="1">
    <location>
        <begin position="1"/>
        <end position="121"/>
    </location>
</feature>
<organism evidence="2 3">
    <name type="scientific">Elysia marginata</name>
    <dbReference type="NCBI Taxonomy" id="1093978"/>
    <lineage>
        <taxon>Eukaryota</taxon>
        <taxon>Metazoa</taxon>
        <taxon>Spiralia</taxon>
        <taxon>Lophotrochozoa</taxon>
        <taxon>Mollusca</taxon>
        <taxon>Gastropoda</taxon>
        <taxon>Heterobranchia</taxon>
        <taxon>Euthyneura</taxon>
        <taxon>Panpulmonata</taxon>
        <taxon>Sacoglossa</taxon>
        <taxon>Placobranchoidea</taxon>
        <taxon>Plakobranchidae</taxon>
        <taxon>Elysia</taxon>
    </lineage>
</organism>
<dbReference type="PROSITE" id="PS50878">
    <property type="entry name" value="RT_POL"/>
    <property type="match status" value="1"/>
</dbReference>
<name>A0AAV4EKR7_9GAST</name>
<dbReference type="Proteomes" id="UP000762676">
    <property type="component" value="Unassembled WGS sequence"/>
</dbReference>
<evidence type="ECO:0000313" key="2">
    <source>
        <dbReference type="EMBL" id="GFR61687.1"/>
    </source>
</evidence>
<dbReference type="SUPFAM" id="SSF56672">
    <property type="entry name" value="DNA/RNA polymerases"/>
    <property type="match status" value="1"/>
</dbReference>
<dbReference type="InterPro" id="IPR043502">
    <property type="entry name" value="DNA/RNA_pol_sf"/>
</dbReference>
<evidence type="ECO:0000259" key="1">
    <source>
        <dbReference type="PROSITE" id="PS50878"/>
    </source>
</evidence>
<gene>
    <name evidence="2" type="ORF">ElyMa_005438900</name>
</gene>
<evidence type="ECO:0000313" key="3">
    <source>
        <dbReference type="Proteomes" id="UP000762676"/>
    </source>
</evidence>
<comment type="caution">
    <text evidence="2">The sequence shown here is derived from an EMBL/GenBank/DDBJ whole genome shotgun (WGS) entry which is preliminary data.</text>
</comment>
<dbReference type="EMBL" id="BMAT01010845">
    <property type="protein sequence ID" value="GFR61687.1"/>
    <property type="molecule type" value="Genomic_DNA"/>
</dbReference>
<keyword evidence="3" id="KW-1185">Reference proteome</keyword>
<dbReference type="InterPro" id="IPR000477">
    <property type="entry name" value="RT_dom"/>
</dbReference>
<protein>
    <submittedName>
        <fullName evidence="2">Very-long-chain enoyl-CoA reductase</fullName>
    </submittedName>
</protein>
<sequence length="121" mass="13864">MSAAFDTINREVLIKILEEIVKEDELRRIRFLLSSTQMNTRLNKADTKVPFTSNISTPQGDGLSSVMLIFYYEYALESVRKIIGELKTPTDNIIPREITYADDVSFTGPEHIDIHQITKKD</sequence>
<accession>A0AAV4EKR7</accession>
<dbReference type="AlphaFoldDB" id="A0AAV4EKR7"/>
<reference evidence="2 3" key="1">
    <citation type="journal article" date="2021" name="Elife">
        <title>Chloroplast acquisition without the gene transfer in kleptoplastic sea slugs, Plakobranchus ocellatus.</title>
        <authorList>
            <person name="Maeda T."/>
            <person name="Takahashi S."/>
            <person name="Yoshida T."/>
            <person name="Shimamura S."/>
            <person name="Takaki Y."/>
            <person name="Nagai Y."/>
            <person name="Toyoda A."/>
            <person name="Suzuki Y."/>
            <person name="Arimoto A."/>
            <person name="Ishii H."/>
            <person name="Satoh N."/>
            <person name="Nishiyama T."/>
            <person name="Hasebe M."/>
            <person name="Maruyama T."/>
            <person name="Minagawa J."/>
            <person name="Obokata J."/>
            <person name="Shigenobu S."/>
        </authorList>
    </citation>
    <scope>NUCLEOTIDE SEQUENCE [LARGE SCALE GENOMIC DNA]</scope>
</reference>
<proteinExistence type="predicted"/>